<evidence type="ECO:0000313" key="5">
    <source>
        <dbReference type="Proteomes" id="UP001551482"/>
    </source>
</evidence>
<evidence type="ECO:0008006" key="6">
    <source>
        <dbReference type="Google" id="ProtNLM"/>
    </source>
</evidence>
<evidence type="ECO:0000256" key="1">
    <source>
        <dbReference type="SAM" id="Coils"/>
    </source>
</evidence>
<dbReference type="Proteomes" id="UP001551482">
    <property type="component" value="Unassembled WGS sequence"/>
</dbReference>
<dbReference type="EMBL" id="JBEZFP010000033">
    <property type="protein sequence ID" value="MEU8134866.1"/>
    <property type="molecule type" value="Genomic_DNA"/>
</dbReference>
<dbReference type="SUPFAM" id="SSF52540">
    <property type="entry name" value="P-loop containing nucleoside triphosphate hydrolases"/>
    <property type="match status" value="1"/>
</dbReference>
<feature type="region of interest" description="Disordered" evidence="2">
    <location>
        <begin position="1"/>
        <end position="27"/>
    </location>
</feature>
<keyword evidence="3" id="KW-0812">Transmembrane</keyword>
<name>A0ABV3DGI2_9ACTN</name>
<feature type="compositionally biased region" description="Low complexity" evidence="2">
    <location>
        <begin position="8"/>
        <end position="20"/>
    </location>
</feature>
<evidence type="ECO:0000313" key="4">
    <source>
        <dbReference type="EMBL" id="MEU8134866.1"/>
    </source>
</evidence>
<keyword evidence="3" id="KW-1133">Transmembrane helix</keyword>
<keyword evidence="5" id="KW-1185">Reference proteome</keyword>
<dbReference type="InterPro" id="IPR027417">
    <property type="entry name" value="P-loop_NTPase"/>
</dbReference>
<gene>
    <name evidence="4" type="ORF">AB0C36_15275</name>
</gene>
<reference evidence="4 5" key="1">
    <citation type="submission" date="2024-06" db="EMBL/GenBank/DDBJ databases">
        <title>The Natural Products Discovery Center: Release of the First 8490 Sequenced Strains for Exploring Actinobacteria Biosynthetic Diversity.</title>
        <authorList>
            <person name="Kalkreuter E."/>
            <person name="Kautsar S.A."/>
            <person name="Yang D."/>
            <person name="Bader C.D."/>
            <person name="Teijaro C.N."/>
            <person name="Fluegel L."/>
            <person name="Davis C.M."/>
            <person name="Simpson J.R."/>
            <person name="Lauterbach L."/>
            <person name="Steele A.D."/>
            <person name="Gui C."/>
            <person name="Meng S."/>
            <person name="Li G."/>
            <person name="Viehrig K."/>
            <person name="Ye F."/>
            <person name="Su P."/>
            <person name="Kiefer A.F."/>
            <person name="Nichols A."/>
            <person name="Cepeda A.J."/>
            <person name="Yan W."/>
            <person name="Fan B."/>
            <person name="Jiang Y."/>
            <person name="Adhikari A."/>
            <person name="Zheng C.-J."/>
            <person name="Schuster L."/>
            <person name="Cowan T.M."/>
            <person name="Smanski M.J."/>
            <person name="Chevrette M.G."/>
            <person name="De Carvalho L.P.S."/>
            <person name="Shen B."/>
        </authorList>
    </citation>
    <scope>NUCLEOTIDE SEQUENCE [LARGE SCALE GENOMIC DNA]</scope>
    <source>
        <strain evidence="4 5">NPDC048946</strain>
    </source>
</reference>
<organism evidence="4 5">
    <name type="scientific">Streptodolium elevatio</name>
    <dbReference type="NCBI Taxonomy" id="3157996"/>
    <lineage>
        <taxon>Bacteria</taxon>
        <taxon>Bacillati</taxon>
        <taxon>Actinomycetota</taxon>
        <taxon>Actinomycetes</taxon>
        <taxon>Kitasatosporales</taxon>
        <taxon>Streptomycetaceae</taxon>
        <taxon>Streptodolium</taxon>
    </lineage>
</organism>
<feature type="transmembrane region" description="Helical" evidence="3">
    <location>
        <begin position="191"/>
        <end position="210"/>
    </location>
</feature>
<proteinExistence type="predicted"/>
<keyword evidence="1" id="KW-0175">Coiled coil</keyword>
<dbReference type="Gene3D" id="3.40.50.300">
    <property type="entry name" value="P-loop containing nucleotide triphosphate hydrolases"/>
    <property type="match status" value="1"/>
</dbReference>
<protein>
    <recommendedName>
        <fullName evidence="6">ATP-binding protein</fullName>
    </recommendedName>
</protein>
<dbReference type="RefSeq" id="WP_358353891.1">
    <property type="nucleotide sequence ID" value="NZ_JBEZFP010000033.1"/>
</dbReference>
<evidence type="ECO:0000256" key="3">
    <source>
        <dbReference type="SAM" id="Phobius"/>
    </source>
</evidence>
<accession>A0ABV3DGI2</accession>
<feature type="coiled-coil region" evidence="1">
    <location>
        <begin position="512"/>
        <end position="539"/>
    </location>
</feature>
<sequence length="800" mass="87179">MERRRGANGRNQAAATTDAAGQQWWHDPELEEPVFGTPVPGGVPHPAKPASAGPRTGFDLRSWVFAPRFRDAPGIFAYGRDEAELRLRALEERARRRPETPLIRRALLWLILAMVGFRWFVLAYSWLVVNVVPDWLWPLFASMFWFAYVGFFGYLGRWHEIIWHYLAPAFKRLDRRADANGRPSQEQWRRAAVSLAAGVVGWIMFQRPFVSLLLELFPDSRHLLHQLQPLIRIVYNVAFLAAAAYWGRWGDVIRPYATAPREADPSADVEDAPVDDELWPELRDAGLGGAADRLDEEVELGRVGDVDYLRLRRVLEAGDGDQDYLVDVAHEVAERGAGACTHGSGSRDVRPRRAVHDLMTGQVKVGRAVDSERNTAPLKSVGFALEPDVLGTSMVVVGPSGAGESEALLRPVVESLSLSALAGAASVVVLDAKGGAFARPGAYDIEIVLGDPDSPWGLDPYGAASGSEEAADRLAAAVLTGDDDARHRDGARAALQQAISAYVAGYGHHPAIAALLDLLDGHTDAIDALRAELARAGRETEFERALRTLARADDAARLLVQRLSVLERPGMAALFDPRRERFAMRHVDRPVRVRIALNEAAYPDAARIVGRLVVGQFMQAIAARDPEQADDGVFACLVADGAGPYVDDYVANGLAWTRARNAGLLLAVRSMDDFAPRLRAAVFGAVGCKAVLPGAAARDAEAFAEFWGKKLVEERSVTHGSPEGGLLRKARFAVMGALFGEKAAGGSESVTVRKVERYRWTPSEITGELKTRHVLCSLTTREGDRTAPVLVELEPQAGAA</sequence>
<feature type="transmembrane region" description="Helical" evidence="3">
    <location>
        <begin position="106"/>
        <end position="129"/>
    </location>
</feature>
<evidence type="ECO:0000256" key="2">
    <source>
        <dbReference type="SAM" id="MobiDB-lite"/>
    </source>
</evidence>
<keyword evidence="3" id="KW-0472">Membrane</keyword>
<comment type="caution">
    <text evidence="4">The sequence shown here is derived from an EMBL/GenBank/DDBJ whole genome shotgun (WGS) entry which is preliminary data.</text>
</comment>
<feature type="transmembrane region" description="Helical" evidence="3">
    <location>
        <begin position="135"/>
        <end position="155"/>
    </location>
</feature>